<feature type="compositionally biased region" description="Polar residues" evidence="1">
    <location>
        <begin position="149"/>
        <end position="160"/>
    </location>
</feature>
<dbReference type="Proteomes" id="UP001597260">
    <property type="component" value="Unassembled WGS sequence"/>
</dbReference>
<name>A0ABW3YEL7_9ACTN</name>
<dbReference type="RefSeq" id="WP_377571950.1">
    <property type="nucleotide sequence ID" value="NZ_JBHTMP010000024.1"/>
</dbReference>
<feature type="compositionally biased region" description="Basic and acidic residues" evidence="1">
    <location>
        <begin position="134"/>
        <end position="143"/>
    </location>
</feature>
<reference evidence="3" key="1">
    <citation type="journal article" date="2019" name="Int. J. Syst. Evol. Microbiol.">
        <title>The Global Catalogue of Microorganisms (GCM) 10K type strain sequencing project: providing services to taxonomists for standard genome sequencing and annotation.</title>
        <authorList>
            <consortium name="The Broad Institute Genomics Platform"/>
            <consortium name="The Broad Institute Genome Sequencing Center for Infectious Disease"/>
            <person name="Wu L."/>
            <person name="Ma J."/>
        </authorList>
    </citation>
    <scope>NUCLEOTIDE SEQUENCE [LARGE SCALE GENOMIC DNA]</scope>
    <source>
        <strain evidence="3">JCM 31037</strain>
    </source>
</reference>
<organism evidence="2 3">
    <name type="scientific">Micromonospora sonneratiae</name>
    <dbReference type="NCBI Taxonomy" id="1184706"/>
    <lineage>
        <taxon>Bacteria</taxon>
        <taxon>Bacillati</taxon>
        <taxon>Actinomycetota</taxon>
        <taxon>Actinomycetes</taxon>
        <taxon>Micromonosporales</taxon>
        <taxon>Micromonosporaceae</taxon>
        <taxon>Micromonospora</taxon>
    </lineage>
</organism>
<keyword evidence="3" id="KW-1185">Reference proteome</keyword>
<comment type="caution">
    <text evidence="2">The sequence shown here is derived from an EMBL/GenBank/DDBJ whole genome shotgun (WGS) entry which is preliminary data.</text>
</comment>
<sequence length="208" mass="21969">MTTHHGAGGIHLKRTHGAPDRRVSHTVGTTVAAAGTGISNTISAGDIRTLHALLDVINGATNTSKANHSGWDTGSDWAPFGGILAGRRIGPTPCGLDTSWRTFLRNPGSGLLTAGFFHFDTITLRPIASAEVRARAERDRQDPRWPTAVGSSQALEPSSNLTQLPYRTEFGYDVKDRAPHAVGQRSRYNARCTAASTSAGSAAVAMTP</sequence>
<evidence type="ECO:0000313" key="2">
    <source>
        <dbReference type="EMBL" id="MFD1322801.1"/>
    </source>
</evidence>
<feature type="region of interest" description="Disordered" evidence="1">
    <location>
        <begin position="134"/>
        <end position="160"/>
    </location>
</feature>
<dbReference type="EMBL" id="JBHTMP010000024">
    <property type="protein sequence ID" value="MFD1322801.1"/>
    <property type="molecule type" value="Genomic_DNA"/>
</dbReference>
<proteinExistence type="predicted"/>
<feature type="region of interest" description="Disordered" evidence="1">
    <location>
        <begin position="1"/>
        <end position="24"/>
    </location>
</feature>
<gene>
    <name evidence="2" type="ORF">ACFQ4H_17025</name>
</gene>
<evidence type="ECO:0000313" key="3">
    <source>
        <dbReference type="Proteomes" id="UP001597260"/>
    </source>
</evidence>
<accession>A0ABW3YEL7</accession>
<evidence type="ECO:0000256" key="1">
    <source>
        <dbReference type="SAM" id="MobiDB-lite"/>
    </source>
</evidence>
<protein>
    <submittedName>
        <fullName evidence="2">Uncharacterized protein</fullName>
    </submittedName>
</protein>